<dbReference type="RefSeq" id="WP_142942424.1">
    <property type="nucleotide sequence ID" value="NZ_VIKR01000003.1"/>
</dbReference>
<evidence type="ECO:0000256" key="2">
    <source>
        <dbReference type="SAM" id="Phobius"/>
    </source>
</evidence>
<name>A0A545T915_9GAMM</name>
<protein>
    <submittedName>
        <fullName evidence="3">DUF748 domain-containing protein</fullName>
    </submittedName>
</protein>
<evidence type="ECO:0000256" key="1">
    <source>
        <dbReference type="SAM" id="MobiDB-lite"/>
    </source>
</evidence>
<comment type="caution">
    <text evidence="3">The sequence shown here is derived from an EMBL/GenBank/DDBJ whole genome shotgun (WGS) entry which is preliminary data.</text>
</comment>
<dbReference type="AlphaFoldDB" id="A0A545T915"/>
<dbReference type="OrthoDB" id="6114420at2"/>
<evidence type="ECO:0000313" key="4">
    <source>
        <dbReference type="Proteomes" id="UP000317839"/>
    </source>
</evidence>
<proteinExistence type="predicted"/>
<keyword evidence="2" id="KW-0472">Membrane</keyword>
<dbReference type="Gene3D" id="3.30.1330.60">
    <property type="entry name" value="OmpA-like domain"/>
    <property type="match status" value="1"/>
</dbReference>
<evidence type="ECO:0000313" key="3">
    <source>
        <dbReference type="EMBL" id="TQV73716.1"/>
    </source>
</evidence>
<dbReference type="InterPro" id="IPR036737">
    <property type="entry name" value="OmpA-like_sf"/>
</dbReference>
<dbReference type="Pfam" id="PF05359">
    <property type="entry name" value="DUF748"/>
    <property type="match status" value="1"/>
</dbReference>
<keyword evidence="4" id="KW-1185">Reference proteome</keyword>
<dbReference type="Proteomes" id="UP000317839">
    <property type="component" value="Unassembled WGS sequence"/>
</dbReference>
<keyword evidence="2" id="KW-1133">Transmembrane helix</keyword>
<keyword evidence="2" id="KW-0812">Transmembrane</keyword>
<feature type="transmembrane region" description="Helical" evidence="2">
    <location>
        <begin position="12"/>
        <end position="35"/>
    </location>
</feature>
<feature type="region of interest" description="Disordered" evidence="1">
    <location>
        <begin position="136"/>
        <end position="165"/>
    </location>
</feature>
<dbReference type="InterPro" id="IPR008023">
    <property type="entry name" value="DUF748"/>
</dbReference>
<organism evidence="3 4">
    <name type="scientific">Aliikangiella marina</name>
    <dbReference type="NCBI Taxonomy" id="1712262"/>
    <lineage>
        <taxon>Bacteria</taxon>
        <taxon>Pseudomonadati</taxon>
        <taxon>Pseudomonadota</taxon>
        <taxon>Gammaproteobacteria</taxon>
        <taxon>Oceanospirillales</taxon>
        <taxon>Pleioneaceae</taxon>
        <taxon>Aliikangiella</taxon>
    </lineage>
</organism>
<sequence>MSQGSPKKPLAKVLKTIISWLFSLLFLVYLFIWIFSPPLARWQINKNLAPLNVQLSDDTSIRLNPFLLKLSIWELQVLTATEREVVASIGHAEIDVDGFALFSNQIEIQQFLLAQVSVETSINEQHIKIAGVTLVDSSSEPPRTGHQAESPKPDNAPPTAQAPEKNSWNIKSQAVNLDAFDFNLTYHGKPHRFSVNQLVISNILVSEDLQQAEIDLEAAIDGSPLNLTSLLKLSKDSREIESQFSIESLDLSKYAYLADNRSTISSGELSVSLRNRLVMDKSHTSIALEDLNLQLDSLVGDSNNVQMSLQKLTQSIKNATINMVDSNLTIESTSLNTQLEQLAVAPANSPDKITEIEKIALNNGNFRFNNEQEIKANLADLIISNATISQFAPRENSQALPSLAKFASLNISGIEVSENQLVVNAIVFDELTAEVVLDKNKQLANLVLPERSGPAEEEQQASDKPANPQEDDETLNEPAAGEPKSNAYAVQLNHFKINENSRLSFADQSVLPNFTQALELKKVTLENINTQDFTAITNFDILVKTDEFAETRFNGNLLPFSEKLNLSLKGEVKEFSLPKVSPYLKGAMGFEMLSGQFDTEIDLSVVDDEIKGKTLLKLRGIELSSADEQSAESDNQQSTTGAMPLNSALGMLKDDNGNVELEVPLSGNVSDPNFGVSNFIALVSKKAIMAAAQSYLMETFIPYANVLSVVMAAGDYMLKVSIEPLNYQPNQLVLLPEQMDYMNQLVQLMKDQPESQLKVCSIASVNDMPGVTINLADPTQTNQLNQISEERAQAFKRWMVEQGGVESARLLLCQPQFDKDPKSVPRIEFEL</sequence>
<dbReference type="EMBL" id="VIKR01000003">
    <property type="protein sequence ID" value="TQV73716.1"/>
    <property type="molecule type" value="Genomic_DNA"/>
</dbReference>
<accession>A0A545T915</accession>
<reference evidence="3 4" key="1">
    <citation type="submission" date="2019-06" db="EMBL/GenBank/DDBJ databases">
        <title>Draft genome of Aliikangiella marina GYP-15.</title>
        <authorList>
            <person name="Wang G."/>
        </authorList>
    </citation>
    <scope>NUCLEOTIDE SEQUENCE [LARGE SCALE GENOMIC DNA]</scope>
    <source>
        <strain evidence="3 4">GYP-15</strain>
    </source>
</reference>
<feature type="region of interest" description="Disordered" evidence="1">
    <location>
        <begin position="450"/>
        <end position="481"/>
    </location>
</feature>
<gene>
    <name evidence="3" type="ORF">FLL45_12665</name>
</gene>